<reference evidence="3" key="1">
    <citation type="journal article" date="2024" name="Syst. Appl. Microbiol.">
        <title>First single-strain enrichments of Electrothrix cable bacteria, description of E. aestuarii sp. nov. and E. rattekaaiensis sp. nov., and proposal of a cable bacteria taxonomy following the rules of the SeqCode.</title>
        <authorList>
            <person name="Plum-Jensen L.E."/>
            <person name="Schramm A."/>
            <person name="Marshall I.P.G."/>
        </authorList>
    </citation>
    <scope>NUCLEOTIDE SEQUENCE</scope>
    <source>
        <strain evidence="3">Rat1</strain>
    </source>
</reference>
<dbReference type="PROSITE" id="PS50894">
    <property type="entry name" value="HPT"/>
    <property type="match status" value="1"/>
</dbReference>
<dbReference type="EMBL" id="CP159373">
    <property type="protein sequence ID" value="XCN74915.1"/>
    <property type="molecule type" value="Genomic_DNA"/>
</dbReference>
<protein>
    <submittedName>
        <fullName evidence="3">Hpt domain-containing protein</fullName>
    </submittedName>
</protein>
<dbReference type="SUPFAM" id="SSF47226">
    <property type="entry name" value="Histidine-containing phosphotransfer domain, HPT domain"/>
    <property type="match status" value="1"/>
</dbReference>
<dbReference type="Pfam" id="PF01627">
    <property type="entry name" value="Hpt"/>
    <property type="match status" value="1"/>
</dbReference>
<gene>
    <name evidence="3" type="ORF">Q3M24_09290</name>
</gene>
<name>A0AAU8M1B7_9BACT</name>
<dbReference type="Gene3D" id="1.20.120.160">
    <property type="entry name" value="HPT domain"/>
    <property type="match status" value="1"/>
</dbReference>
<evidence type="ECO:0000256" key="1">
    <source>
        <dbReference type="PROSITE-ProRule" id="PRU00110"/>
    </source>
</evidence>
<dbReference type="InterPro" id="IPR036641">
    <property type="entry name" value="HPT_dom_sf"/>
</dbReference>
<feature type="modified residue" description="Phosphohistidine" evidence="1">
    <location>
        <position position="63"/>
    </location>
</feature>
<dbReference type="KEGG" id="eaj:Q3M24_09290"/>
<dbReference type="InterPro" id="IPR008207">
    <property type="entry name" value="Sig_transdc_His_kin_Hpt_dom"/>
</dbReference>
<accession>A0AAU8M1B7</accession>
<feature type="domain" description="HPt" evidence="2">
    <location>
        <begin position="24"/>
        <end position="118"/>
    </location>
</feature>
<proteinExistence type="predicted"/>
<dbReference type="GO" id="GO:0000160">
    <property type="term" value="P:phosphorelay signal transduction system"/>
    <property type="evidence" value="ECO:0007669"/>
    <property type="project" value="InterPro"/>
</dbReference>
<dbReference type="GO" id="GO:0004672">
    <property type="term" value="F:protein kinase activity"/>
    <property type="evidence" value="ECO:0007669"/>
    <property type="project" value="UniProtKB-ARBA"/>
</dbReference>
<keyword evidence="1" id="KW-0597">Phosphoprotein</keyword>
<sequence length="207" mass="22824">MSDKLPRSLPCLNIQAGIQQLEGNQDLYIKLLKKFAECNHDLAEKIAERLTSQDDEKARLLAHSTKGVSGSIGATELYLASAALEAAINQGKTEQALQSFSSTLNTVLQSIEALLQDQDPQIPVSPPAERKNVDIETLLPLLDKLDAYLQSGDFQALEGYAALQQAVTATELAEEVNAWATHINHFKYKETAEKLAMLRLNLRNRPL</sequence>
<evidence type="ECO:0000259" key="2">
    <source>
        <dbReference type="PROSITE" id="PS50894"/>
    </source>
</evidence>
<organism evidence="3">
    <name type="scientific">Candidatus Electrothrix aestuarii</name>
    <dbReference type="NCBI Taxonomy" id="3062594"/>
    <lineage>
        <taxon>Bacteria</taxon>
        <taxon>Pseudomonadati</taxon>
        <taxon>Thermodesulfobacteriota</taxon>
        <taxon>Desulfobulbia</taxon>
        <taxon>Desulfobulbales</taxon>
        <taxon>Desulfobulbaceae</taxon>
        <taxon>Candidatus Electrothrix</taxon>
    </lineage>
</organism>
<dbReference type="AlphaFoldDB" id="A0AAU8M1B7"/>
<reference evidence="3" key="2">
    <citation type="submission" date="2024-06" db="EMBL/GenBank/DDBJ databases">
        <authorList>
            <person name="Plum-Jensen L.E."/>
            <person name="Schramm A."/>
            <person name="Marshall I.P.G."/>
        </authorList>
    </citation>
    <scope>NUCLEOTIDE SEQUENCE</scope>
    <source>
        <strain evidence="3">Rat1</strain>
    </source>
</reference>
<evidence type="ECO:0000313" key="3">
    <source>
        <dbReference type="EMBL" id="XCN74915.1"/>
    </source>
</evidence>